<sequence length="298" mass="33273">MNRNINKLCGWAGEAEAKQSMEQIGDQFPQFQIAGTTESKAGGTYRLWDFTRIIIGKDSQNYPQKTGDCVSFGAKNAIEYLACIEIANGDLEVFNPIFPPYLYYTGRVLIGNNKLQGRAGSVGSWMAKAVEKYGTIPTGLDGLPTYSGKLADEWGDGQRDCSRWVDVGDDHLIQTTSPIHSWSELVDAIGNGYPVTIASDLGFSMKPGRDGYHEQTDTWHHQMMIHGISDGPEPWWSPLNSWGNVHGTILDPETGEPWPAGSLKCRPEVLERAFQRGELFAYSQFQGFPEQRLRWNFV</sequence>
<dbReference type="Proteomes" id="UP000317178">
    <property type="component" value="Chromosome"/>
</dbReference>
<evidence type="ECO:0008006" key="3">
    <source>
        <dbReference type="Google" id="ProtNLM"/>
    </source>
</evidence>
<dbReference type="EMBL" id="CP036281">
    <property type="protein sequence ID" value="QDU78964.1"/>
    <property type="molecule type" value="Genomic_DNA"/>
</dbReference>
<reference evidence="1 2" key="1">
    <citation type="submission" date="2019-02" db="EMBL/GenBank/DDBJ databases">
        <title>Deep-cultivation of Planctomycetes and their phenomic and genomic characterization uncovers novel biology.</title>
        <authorList>
            <person name="Wiegand S."/>
            <person name="Jogler M."/>
            <person name="Boedeker C."/>
            <person name="Pinto D."/>
            <person name="Vollmers J."/>
            <person name="Rivas-Marin E."/>
            <person name="Kohn T."/>
            <person name="Peeters S.H."/>
            <person name="Heuer A."/>
            <person name="Rast P."/>
            <person name="Oberbeckmann S."/>
            <person name="Bunk B."/>
            <person name="Jeske O."/>
            <person name="Meyerdierks A."/>
            <person name="Storesund J.E."/>
            <person name="Kallscheuer N."/>
            <person name="Luecker S."/>
            <person name="Lage O.M."/>
            <person name="Pohl T."/>
            <person name="Merkel B.J."/>
            <person name="Hornburger P."/>
            <person name="Mueller R.-W."/>
            <person name="Bruemmer F."/>
            <person name="Labrenz M."/>
            <person name="Spormann A.M."/>
            <person name="Op den Camp H."/>
            <person name="Overmann J."/>
            <person name="Amann R."/>
            <person name="Jetten M.S.M."/>
            <person name="Mascher T."/>
            <person name="Medema M.H."/>
            <person name="Devos D.P."/>
            <person name="Kaster A.-K."/>
            <person name="Ovreas L."/>
            <person name="Rohde M."/>
            <person name="Galperin M.Y."/>
            <person name="Jogler C."/>
        </authorList>
    </citation>
    <scope>NUCLEOTIDE SEQUENCE [LARGE SCALE GENOMIC DNA]</scope>
    <source>
        <strain evidence="1 2">Pla110</strain>
    </source>
</reference>
<proteinExistence type="predicted"/>
<evidence type="ECO:0000313" key="2">
    <source>
        <dbReference type="Proteomes" id="UP000317178"/>
    </source>
</evidence>
<dbReference type="Gene3D" id="3.90.70.10">
    <property type="entry name" value="Cysteine proteinases"/>
    <property type="match status" value="1"/>
</dbReference>
<evidence type="ECO:0000313" key="1">
    <source>
        <dbReference type="EMBL" id="QDU78964.1"/>
    </source>
</evidence>
<dbReference type="RefSeq" id="WP_197440476.1">
    <property type="nucleotide sequence ID" value="NZ_CP036281.1"/>
</dbReference>
<keyword evidence="2" id="KW-1185">Reference proteome</keyword>
<accession>A0A518CIG2</accession>
<gene>
    <name evidence="1" type="ORF">Pla110_06680</name>
</gene>
<dbReference type="KEGG" id="plon:Pla110_06680"/>
<dbReference type="SUPFAM" id="SSF54001">
    <property type="entry name" value="Cysteine proteinases"/>
    <property type="match status" value="1"/>
</dbReference>
<name>A0A518CIG2_9PLAN</name>
<organism evidence="1 2">
    <name type="scientific">Polystyrenella longa</name>
    <dbReference type="NCBI Taxonomy" id="2528007"/>
    <lineage>
        <taxon>Bacteria</taxon>
        <taxon>Pseudomonadati</taxon>
        <taxon>Planctomycetota</taxon>
        <taxon>Planctomycetia</taxon>
        <taxon>Planctomycetales</taxon>
        <taxon>Planctomycetaceae</taxon>
        <taxon>Polystyrenella</taxon>
    </lineage>
</organism>
<dbReference type="AlphaFoldDB" id="A0A518CIG2"/>
<protein>
    <recommendedName>
        <fullName evidence="3">Peptidase C1A papain C-terminal domain-containing protein</fullName>
    </recommendedName>
</protein>
<dbReference type="InterPro" id="IPR038765">
    <property type="entry name" value="Papain-like_cys_pep_sf"/>
</dbReference>